<gene>
    <name evidence="1" type="primary">Acey_s0182.g875</name>
    <name evidence="1" type="synonym">Acey-C14C10.2</name>
    <name evidence="1" type="ORF">Y032_0182g875</name>
</gene>
<dbReference type="Proteomes" id="UP000024635">
    <property type="component" value="Unassembled WGS sequence"/>
</dbReference>
<organism evidence="1 2">
    <name type="scientific">Ancylostoma ceylanicum</name>
    <dbReference type="NCBI Taxonomy" id="53326"/>
    <lineage>
        <taxon>Eukaryota</taxon>
        <taxon>Metazoa</taxon>
        <taxon>Ecdysozoa</taxon>
        <taxon>Nematoda</taxon>
        <taxon>Chromadorea</taxon>
        <taxon>Rhabditida</taxon>
        <taxon>Rhabditina</taxon>
        <taxon>Rhabditomorpha</taxon>
        <taxon>Strongyloidea</taxon>
        <taxon>Ancylostomatidae</taxon>
        <taxon>Ancylostomatinae</taxon>
        <taxon>Ancylostoma</taxon>
    </lineage>
</organism>
<dbReference type="OrthoDB" id="5844176at2759"/>
<feature type="non-terminal residue" evidence="1">
    <location>
        <position position="1"/>
    </location>
</feature>
<comment type="caution">
    <text evidence="1">The sequence shown here is derived from an EMBL/GenBank/DDBJ whole genome shotgun (WGS) entry which is preliminary data.</text>
</comment>
<proteinExistence type="predicted"/>
<dbReference type="EMBL" id="JARK01001518">
    <property type="protein sequence ID" value="EYB93413.1"/>
    <property type="molecule type" value="Genomic_DNA"/>
</dbReference>
<protein>
    <submittedName>
        <fullName evidence="1">Uncharacterized protein</fullName>
    </submittedName>
</protein>
<keyword evidence="2" id="KW-1185">Reference proteome</keyword>
<name>A0A016SRR4_9BILA</name>
<dbReference type="AlphaFoldDB" id="A0A016SRR4"/>
<accession>A0A016SRR4</accession>
<sequence length="337" mass="38342">ARYCTTAAQQNVAQEMKKILRTAVMGDLDSALSLHEKLREKNDVPDWGVVKLSSVLLANGREKQSELLLHRHYQEYGGEHRFARKSLVQEEQVAAALLRVMNCSKENALANARQLYQWLLRGHYCSNKDSFIILFVEKALESGGVKAAVLELEQLLRLGRVKSLTRTLHLLLFTAMKHRDTSEISQVDAIVTATAPASLDRLKGFVLLELGRRTEFVESLQGDRLEAGYLRFMVDLAAKLRAVVVLESLLDLSNLLQFRRQEKASVYDELVKIYGKLEKAEDLEKILDLVLQEKDNEHFRATLARLAHFYRFSFSAKVKLVINFFALRDENLLLSAA</sequence>
<reference evidence="2" key="1">
    <citation type="journal article" date="2015" name="Nat. Genet.">
        <title>The genome and transcriptome of the zoonotic hookworm Ancylostoma ceylanicum identify infection-specific gene families.</title>
        <authorList>
            <person name="Schwarz E.M."/>
            <person name="Hu Y."/>
            <person name="Antoshechkin I."/>
            <person name="Miller M.M."/>
            <person name="Sternberg P.W."/>
            <person name="Aroian R.V."/>
        </authorList>
    </citation>
    <scope>NUCLEOTIDE SEQUENCE</scope>
    <source>
        <strain evidence="2">HY135</strain>
    </source>
</reference>
<evidence type="ECO:0000313" key="1">
    <source>
        <dbReference type="EMBL" id="EYB93413.1"/>
    </source>
</evidence>
<evidence type="ECO:0000313" key="2">
    <source>
        <dbReference type="Proteomes" id="UP000024635"/>
    </source>
</evidence>